<dbReference type="EMBL" id="NRRY01000005">
    <property type="protein sequence ID" value="MBK1617807.1"/>
    <property type="molecule type" value="Genomic_DNA"/>
</dbReference>
<sequence>MKIGIIGGTGFVGSYIIDALLQANHELRVLTRPGSEHKLSSNPNCTPVRGDVANEADIRECLSGTEAAIYLIGILREQPQQGITFDAMQRRGAERSIALAEELGVQRFLLMSANGVDADQPEDQTPYQSTKLAAEERLKHSTLQWTIFRPSVIFGPPRGRMEFCTQLKAELIDSPVPAPLFFAGLSVLDAGGFRLAPVHVEDVANAFATALTREDAIGQTYALCGPDSPSWKEILKALATASGKSKLMLPAPALVLEPVAAVLGRFSWFPVTRDQLRMLLAGNTCSDDGLARLGIAGRPFDQHSLSYLASP</sequence>
<protein>
    <submittedName>
        <fullName evidence="2">Epimerase</fullName>
    </submittedName>
</protein>
<dbReference type="Gene3D" id="3.40.50.720">
    <property type="entry name" value="NAD(P)-binding Rossmann-like Domain"/>
    <property type="match status" value="1"/>
</dbReference>
<keyword evidence="3" id="KW-1185">Reference proteome</keyword>
<comment type="caution">
    <text evidence="2">The sequence shown here is derived from an EMBL/GenBank/DDBJ whole genome shotgun (WGS) entry which is preliminary data.</text>
</comment>
<dbReference type="InterPro" id="IPR051207">
    <property type="entry name" value="ComplexI_NDUFA9_subunit"/>
</dbReference>
<organism evidence="2 3">
    <name type="scientific">Lamprobacter modestohalophilus</name>
    <dbReference type="NCBI Taxonomy" id="1064514"/>
    <lineage>
        <taxon>Bacteria</taxon>
        <taxon>Pseudomonadati</taxon>
        <taxon>Pseudomonadota</taxon>
        <taxon>Gammaproteobacteria</taxon>
        <taxon>Chromatiales</taxon>
        <taxon>Chromatiaceae</taxon>
        <taxon>Lamprobacter</taxon>
    </lineage>
</organism>
<gene>
    <name evidence="2" type="ORF">CKO42_04920</name>
</gene>
<dbReference type="AlphaFoldDB" id="A0A9X1B3P3"/>
<evidence type="ECO:0000259" key="1">
    <source>
        <dbReference type="Pfam" id="PF13460"/>
    </source>
</evidence>
<dbReference type="SUPFAM" id="SSF51735">
    <property type="entry name" value="NAD(P)-binding Rossmann-fold domains"/>
    <property type="match status" value="1"/>
</dbReference>
<dbReference type="PANTHER" id="PTHR12126:SF11">
    <property type="entry name" value="NADH DEHYDROGENASE [UBIQUINONE] 1 ALPHA SUBCOMPLEX SUBUNIT 9, MITOCHONDRIAL"/>
    <property type="match status" value="1"/>
</dbReference>
<dbReference type="RefSeq" id="WP_200240048.1">
    <property type="nucleotide sequence ID" value="NZ_NRRY01000005.1"/>
</dbReference>
<name>A0A9X1B3P3_9GAMM</name>
<reference evidence="2 3" key="1">
    <citation type="journal article" date="2020" name="Microorganisms">
        <title>Osmotic Adaptation and Compatible Solute Biosynthesis of Phototrophic Bacteria as Revealed from Genome Analyses.</title>
        <authorList>
            <person name="Imhoff J.F."/>
            <person name="Rahn T."/>
            <person name="Kunzel S."/>
            <person name="Keller A."/>
            <person name="Neulinger S.C."/>
        </authorList>
    </citation>
    <scope>NUCLEOTIDE SEQUENCE [LARGE SCALE GENOMIC DNA]</scope>
    <source>
        <strain evidence="2 3">DSM 25653</strain>
    </source>
</reference>
<dbReference type="GO" id="GO:0044877">
    <property type="term" value="F:protein-containing complex binding"/>
    <property type="evidence" value="ECO:0007669"/>
    <property type="project" value="TreeGrafter"/>
</dbReference>
<dbReference type="Proteomes" id="UP001138768">
    <property type="component" value="Unassembled WGS sequence"/>
</dbReference>
<dbReference type="PANTHER" id="PTHR12126">
    <property type="entry name" value="NADH-UBIQUINONE OXIDOREDUCTASE 39 KDA SUBUNIT-RELATED"/>
    <property type="match status" value="1"/>
</dbReference>
<evidence type="ECO:0000313" key="3">
    <source>
        <dbReference type="Proteomes" id="UP001138768"/>
    </source>
</evidence>
<proteinExistence type="predicted"/>
<dbReference type="InterPro" id="IPR016040">
    <property type="entry name" value="NAD(P)-bd_dom"/>
</dbReference>
<dbReference type="InterPro" id="IPR036291">
    <property type="entry name" value="NAD(P)-bd_dom_sf"/>
</dbReference>
<accession>A0A9X1B3P3</accession>
<evidence type="ECO:0000313" key="2">
    <source>
        <dbReference type="EMBL" id="MBK1617807.1"/>
    </source>
</evidence>
<dbReference type="Pfam" id="PF13460">
    <property type="entry name" value="NAD_binding_10"/>
    <property type="match status" value="1"/>
</dbReference>
<feature type="domain" description="NAD(P)-binding" evidence="1">
    <location>
        <begin position="7"/>
        <end position="162"/>
    </location>
</feature>